<evidence type="ECO:0000256" key="2">
    <source>
        <dbReference type="ARBA" id="ARBA00022723"/>
    </source>
</evidence>
<dbReference type="SUPFAM" id="SSF54593">
    <property type="entry name" value="Glyoxalase/Bleomycin resistance protein/Dihydroxybiphenyl dioxygenase"/>
    <property type="match status" value="1"/>
</dbReference>
<feature type="domain" description="VOC" evidence="3">
    <location>
        <begin position="11"/>
        <end position="141"/>
    </location>
</feature>
<dbReference type="RefSeq" id="WP_091053713.1">
    <property type="nucleotide sequence ID" value="NZ_FNGF01000007.1"/>
</dbReference>
<keyword evidence="2" id="KW-0479">Metal-binding</keyword>
<dbReference type="STRING" id="380244.SAMN05216298_4523"/>
<protein>
    <submittedName>
        <fullName evidence="4">Methylmalonyl-CoA epimerase</fullName>
    </submittedName>
</protein>
<evidence type="ECO:0000259" key="3">
    <source>
        <dbReference type="PROSITE" id="PS51819"/>
    </source>
</evidence>
<dbReference type="AlphaFoldDB" id="A0A1G9LHY5"/>
<dbReference type="InterPro" id="IPR037523">
    <property type="entry name" value="VOC_core"/>
</dbReference>
<sequence length="142" mass="14937">MTFTDGIGLRRIDHIGIAVPDLDAALEWYEGALGGRAVHREVNEAQGVVEVMVAWPEGGAQVQLLAPLTPESTIAKFLGTKGPGLQQLAFTVADVEAAAAALRARGARLLYEEAREGTAGSRINFVHPKDAGGVLVELVQPA</sequence>
<gene>
    <name evidence="4" type="ORF">SAMN05216298_4523</name>
</gene>
<dbReference type="NCBIfam" id="TIGR03081">
    <property type="entry name" value="metmalonyl_epim"/>
    <property type="match status" value="1"/>
</dbReference>
<dbReference type="PANTHER" id="PTHR43048:SF3">
    <property type="entry name" value="METHYLMALONYL-COA EPIMERASE, MITOCHONDRIAL"/>
    <property type="match status" value="1"/>
</dbReference>
<comment type="similarity">
    <text evidence="1">Belongs to the methylmalonyl-CoA epimerase family.</text>
</comment>
<dbReference type="PANTHER" id="PTHR43048">
    <property type="entry name" value="METHYLMALONYL-COA EPIMERASE"/>
    <property type="match status" value="1"/>
</dbReference>
<dbReference type="GO" id="GO:0004493">
    <property type="term" value="F:methylmalonyl-CoA epimerase activity"/>
    <property type="evidence" value="ECO:0007669"/>
    <property type="project" value="TreeGrafter"/>
</dbReference>
<dbReference type="EMBL" id="FNGF01000007">
    <property type="protein sequence ID" value="SDL61506.1"/>
    <property type="molecule type" value="Genomic_DNA"/>
</dbReference>
<proteinExistence type="inferred from homology"/>
<dbReference type="PROSITE" id="PS51819">
    <property type="entry name" value="VOC"/>
    <property type="match status" value="1"/>
</dbReference>
<organism evidence="4 5">
    <name type="scientific">Glycomyces sambucus</name>
    <dbReference type="NCBI Taxonomy" id="380244"/>
    <lineage>
        <taxon>Bacteria</taxon>
        <taxon>Bacillati</taxon>
        <taxon>Actinomycetota</taxon>
        <taxon>Actinomycetes</taxon>
        <taxon>Glycomycetales</taxon>
        <taxon>Glycomycetaceae</taxon>
        <taxon>Glycomyces</taxon>
    </lineage>
</organism>
<dbReference type="GO" id="GO:0046491">
    <property type="term" value="P:L-methylmalonyl-CoA metabolic process"/>
    <property type="evidence" value="ECO:0007669"/>
    <property type="project" value="TreeGrafter"/>
</dbReference>
<evidence type="ECO:0000313" key="4">
    <source>
        <dbReference type="EMBL" id="SDL61506.1"/>
    </source>
</evidence>
<accession>A0A1G9LHY5</accession>
<dbReference type="GO" id="GO:0046872">
    <property type="term" value="F:metal ion binding"/>
    <property type="evidence" value="ECO:0007669"/>
    <property type="project" value="UniProtKB-KW"/>
</dbReference>
<reference evidence="5" key="1">
    <citation type="submission" date="2016-10" db="EMBL/GenBank/DDBJ databases">
        <authorList>
            <person name="Varghese N."/>
            <person name="Submissions S."/>
        </authorList>
    </citation>
    <scope>NUCLEOTIDE SEQUENCE [LARGE SCALE GENOMIC DNA]</scope>
    <source>
        <strain evidence="5">CGMCC 4.3147</strain>
    </source>
</reference>
<dbReference type="InterPro" id="IPR017515">
    <property type="entry name" value="MeMalonyl-CoA_epimerase"/>
</dbReference>
<dbReference type="InterPro" id="IPR051785">
    <property type="entry name" value="MMCE/EMCE_epimerase"/>
</dbReference>
<dbReference type="OrthoDB" id="7187210at2"/>
<dbReference type="Pfam" id="PF13669">
    <property type="entry name" value="Glyoxalase_4"/>
    <property type="match status" value="1"/>
</dbReference>
<dbReference type="InterPro" id="IPR029068">
    <property type="entry name" value="Glyas_Bleomycin-R_OHBP_Dase"/>
</dbReference>
<name>A0A1G9LHY5_9ACTN</name>
<dbReference type="Proteomes" id="UP000198662">
    <property type="component" value="Unassembled WGS sequence"/>
</dbReference>
<keyword evidence="5" id="KW-1185">Reference proteome</keyword>
<dbReference type="CDD" id="cd07249">
    <property type="entry name" value="MMCE"/>
    <property type="match status" value="1"/>
</dbReference>
<dbReference type="Gene3D" id="3.10.180.10">
    <property type="entry name" value="2,3-Dihydroxybiphenyl 1,2-Dioxygenase, domain 1"/>
    <property type="match status" value="1"/>
</dbReference>
<evidence type="ECO:0000313" key="5">
    <source>
        <dbReference type="Proteomes" id="UP000198662"/>
    </source>
</evidence>
<evidence type="ECO:0000256" key="1">
    <source>
        <dbReference type="ARBA" id="ARBA00009308"/>
    </source>
</evidence>